<dbReference type="RefSeq" id="WP_232175252.1">
    <property type="nucleotide sequence ID" value="NZ_JAJPWV010000001.1"/>
</dbReference>
<dbReference type="Pfam" id="PF08808">
    <property type="entry name" value="RES"/>
    <property type="match status" value="1"/>
</dbReference>
<evidence type="ECO:0000259" key="1">
    <source>
        <dbReference type="SMART" id="SM00953"/>
    </source>
</evidence>
<dbReference type="SMART" id="SM00953">
    <property type="entry name" value="RES"/>
    <property type="match status" value="1"/>
</dbReference>
<dbReference type="Proteomes" id="UP001199919">
    <property type="component" value="Unassembled WGS sequence"/>
</dbReference>
<feature type="domain" description="RES" evidence="1">
    <location>
        <begin position="224"/>
        <end position="382"/>
    </location>
</feature>
<organism evidence="2 3">
    <name type="scientific">Mucilaginibacter roseus</name>
    <dbReference type="NCBI Taxonomy" id="1528868"/>
    <lineage>
        <taxon>Bacteria</taxon>
        <taxon>Pseudomonadati</taxon>
        <taxon>Bacteroidota</taxon>
        <taxon>Sphingobacteriia</taxon>
        <taxon>Sphingobacteriales</taxon>
        <taxon>Sphingobacteriaceae</taxon>
        <taxon>Mucilaginibacter</taxon>
    </lineage>
</organism>
<evidence type="ECO:0000313" key="3">
    <source>
        <dbReference type="Proteomes" id="UP001199919"/>
    </source>
</evidence>
<evidence type="ECO:0000313" key="2">
    <source>
        <dbReference type="EMBL" id="MCD8739373.1"/>
    </source>
</evidence>
<reference evidence="2 3" key="1">
    <citation type="submission" date="2021-12" db="EMBL/GenBank/DDBJ databases">
        <title>Mucilaginibacter roseus genome.</title>
        <authorList>
            <person name="Ferreira J.R."/>
            <person name="Newman J.D."/>
        </authorList>
    </citation>
    <scope>NUCLEOTIDE SEQUENCE [LARGE SCALE GENOMIC DNA]</scope>
    <source>
        <strain evidence="2 3">LMG 28454</strain>
    </source>
</reference>
<dbReference type="InterPro" id="IPR014914">
    <property type="entry name" value="RES_dom"/>
</dbReference>
<accession>A0ABS8U1H1</accession>
<protein>
    <submittedName>
        <fullName evidence="2">RES family NAD+ phosphorylase</fullName>
    </submittedName>
</protein>
<dbReference type="EMBL" id="JAJPWV010000001">
    <property type="protein sequence ID" value="MCD8739373.1"/>
    <property type="molecule type" value="Genomic_DNA"/>
</dbReference>
<keyword evidence="3" id="KW-1185">Reference proteome</keyword>
<comment type="caution">
    <text evidence="2">The sequence shown here is derived from an EMBL/GenBank/DDBJ whole genome shotgun (WGS) entry which is preliminary data.</text>
</comment>
<sequence>MTHYSEEDKICHDCIGEEYLSKEIEKKGRRGKCVFCGRVTRTYTLILIVDRVEQVLLDHYQLTPIEPSDWEYYKQHADKESDYVWYREGQTVEEILLNEFDIREEASVEIASMLEARHSDMDTWAIGEETEFDSGTHYELKGISDERWVSEWERFGNILKTESRFFSEQVANLLATIFDGLENLKTWDGQHVLTNIGPTSEINSLYRARVFQSREKLLDAISKPDILLGPPLPVFAMSGRMNARGIAVFYGATETSVALSEVRPPVGSKVAVGRFQILRTLKLLDLRKLNNIREWVSVFDPQYLEKMEKAVFLRHLAERLTTPVMPDDEDFEYLNTQVIADYLASRTDVNYDGIIYPSVQVSGDKINVVLFHKAARVTPIHIPDGVRLQIDDTDYDEDGVYTSYQVVERIPKRKKKLAESTDSMLEDKRLLSLAVDLNDISVHEIRSVQYEATVHSVTRSRYKETPIGKIEDF</sequence>
<gene>
    <name evidence="2" type="ORF">LT679_02055</name>
</gene>
<proteinExistence type="predicted"/>
<name>A0ABS8U1H1_9SPHI</name>